<evidence type="ECO:0000256" key="1">
    <source>
        <dbReference type="SAM" id="MobiDB-lite"/>
    </source>
</evidence>
<dbReference type="SUPFAM" id="SSF81631">
    <property type="entry name" value="PAP/OAS1 substrate-binding domain"/>
    <property type="match status" value="1"/>
</dbReference>
<protein>
    <submittedName>
        <fullName evidence="3">URT1 protein</fullName>
    </submittedName>
</protein>
<feature type="compositionally biased region" description="Acidic residues" evidence="1">
    <location>
        <begin position="543"/>
        <end position="562"/>
    </location>
</feature>
<dbReference type="Proteomes" id="UP000604046">
    <property type="component" value="Unassembled WGS sequence"/>
</dbReference>
<dbReference type="SUPFAM" id="SSF81301">
    <property type="entry name" value="Nucleotidyltransferase"/>
    <property type="match status" value="1"/>
</dbReference>
<evidence type="ECO:0000259" key="2">
    <source>
        <dbReference type="Pfam" id="PF22600"/>
    </source>
</evidence>
<keyword evidence="4" id="KW-1185">Reference proteome</keyword>
<feature type="compositionally biased region" description="Basic and acidic residues" evidence="1">
    <location>
        <begin position="795"/>
        <end position="826"/>
    </location>
</feature>
<accession>A0A812HGJ0</accession>
<proteinExistence type="predicted"/>
<sequence length="826" mass="92131">MPPERRHEAHRERAFVDTLLAALFENARAQTEVDGKRGPVWETPWQDLDPMRFKLHELGDSLKKYGSHGLASLICELSLVIWQLRAWFTIGAGLLVIEVLKRISEMAHRLPSPDGLDPGLAALRVIEGFILFCAARHKRMRKDAVAALERILLKKRLPPCTTVRIESALVSVGWQKITQPLLSDMAGEDWLNELAVALMPNAEAEAKMERTREMFEGVVQNLFPGARCDYFGSAVNGFETRLSDIDAVVVFSKEDMEQLSNGHGRLTSAASSPALKAASPSLKGMALSRRLQKESAAIAVRMMGEALVANEDWGFEVKEMVTEARVPVLKCTSTEGVAIDITFNNLLPLYNSKLLKAYASFDDRVARLGRLVKFWAKSRMVNDALEGTLSSYSHCLLLIHFLQSIALLPNLQDKEDSGIPDEERAKLGETELFEGVHDVWFLDPGRLPQNSDRWKEWASKSPAGATLRGLLANFFWYLAYEVPAHSDVLSIRLPSRIHKEVYFTDMLMRKQALGQDPVEPALEPLDHAGVADACEDGHLGEEKEPEPEEPEEHEEHEDDDGEDLLEAEVTSEEPWKDLAQKYKLTAEQQELQQAMSTRQTLCIDDPMELGRSLGASFQGFERLCYEWRRAHYLLSEGNSGNGDDIQRLKELFRDRPPPPRSIYNLEKQREFPHLIERAERDKRPKGSGSHGSHGSRSWYGSSHGERHGKGEPKMSSWTQGIAQGLAQGTQGGVQAMQTMQGVTQGVQGVTQGGWPTPKMPNVPFESPYARRAQKGSPPSRWAQAQVAQTDFGRASAKEGDVKGKEGKEGKEAKGIKGHAEGKGLWQ</sequence>
<feature type="region of interest" description="Disordered" evidence="1">
    <location>
        <begin position="769"/>
        <end position="826"/>
    </location>
</feature>
<evidence type="ECO:0000313" key="3">
    <source>
        <dbReference type="EMBL" id="CAE6950399.1"/>
    </source>
</evidence>
<name>A0A812HGJ0_9DINO</name>
<dbReference type="Gene3D" id="3.30.460.10">
    <property type="entry name" value="Beta Polymerase, domain 2"/>
    <property type="match status" value="1"/>
</dbReference>
<dbReference type="GO" id="GO:0031123">
    <property type="term" value="P:RNA 3'-end processing"/>
    <property type="evidence" value="ECO:0007669"/>
    <property type="project" value="TreeGrafter"/>
</dbReference>
<organism evidence="3 4">
    <name type="scientific">Symbiodinium natans</name>
    <dbReference type="NCBI Taxonomy" id="878477"/>
    <lineage>
        <taxon>Eukaryota</taxon>
        <taxon>Sar</taxon>
        <taxon>Alveolata</taxon>
        <taxon>Dinophyceae</taxon>
        <taxon>Suessiales</taxon>
        <taxon>Symbiodiniaceae</taxon>
        <taxon>Symbiodinium</taxon>
    </lineage>
</organism>
<dbReference type="Pfam" id="PF22600">
    <property type="entry name" value="MTPAP-like_central"/>
    <property type="match status" value="1"/>
</dbReference>
<dbReference type="Gene3D" id="1.10.1410.10">
    <property type="match status" value="1"/>
</dbReference>
<reference evidence="3" key="1">
    <citation type="submission" date="2021-02" db="EMBL/GenBank/DDBJ databases">
        <authorList>
            <person name="Dougan E. K."/>
            <person name="Rhodes N."/>
            <person name="Thang M."/>
            <person name="Chan C."/>
        </authorList>
    </citation>
    <scope>NUCLEOTIDE SEQUENCE</scope>
</reference>
<feature type="compositionally biased region" description="Low complexity" evidence="1">
    <location>
        <begin position="686"/>
        <end position="702"/>
    </location>
</feature>
<feature type="region of interest" description="Disordered" evidence="1">
    <location>
        <begin position="651"/>
        <end position="716"/>
    </location>
</feature>
<dbReference type="AlphaFoldDB" id="A0A812HGJ0"/>
<dbReference type="GO" id="GO:0016779">
    <property type="term" value="F:nucleotidyltransferase activity"/>
    <property type="evidence" value="ECO:0007669"/>
    <property type="project" value="TreeGrafter"/>
</dbReference>
<gene>
    <name evidence="3" type="primary">URT1</name>
    <name evidence="3" type="ORF">SNAT2548_LOCUS1547</name>
</gene>
<dbReference type="EMBL" id="CAJNDS010000087">
    <property type="protein sequence ID" value="CAE6950399.1"/>
    <property type="molecule type" value="Genomic_DNA"/>
</dbReference>
<dbReference type="PANTHER" id="PTHR12271">
    <property type="entry name" value="POLY A POLYMERASE CID PAP -RELATED"/>
    <property type="match status" value="1"/>
</dbReference>
<comment type="caution">
    <text evidence="3">The sequence shown here is derived from an EMBL/GenBank/DDBJ whole genome shotgun (WGS) entry which is preliminary data.</text>
</comment>
<dbReference type="InterPro" id="IPR054708">
    <property type="entry name" value="MTPAP-like_central"/>
</dbReference>
<feature type="compositionally biased region" description="Basic and acidic residues" evidence="1">
    <location>
        <begin position="666"/>
        <end position="684"/>
    </location>
</feature>
<evidence type="ECO:0000313" key="4">
    <source>
        <dbReference type="Proteomes" id="UP000604046"/>
    </source>
</evidence>
<feature type="compositionally biased region" description="Basic and acidic residues" evidence="1">
    <location>
        <begin position="703"/>
        <end position="712"/>
    </location>
</feature>
<feature type="region of interest" description="Disordered" evidence="1">
    <location>
        <begin position="538"/>
        <end position="562"/>
    </location>
</feature>
<dbReference type="PANTHER" id="PTHR12271:SF40">
    <property type="entry name" value="POLY(A) RNA POLYMERASE GLD2"/>
    <property type="match status" value="1"/>
</dbReference>
<dbReference type="InterPro" id="IPR043519">
    <property type="entry name" value="NT_sf"/>
</dbReference>
<feature type="domain" description="Poly(A) RNA polymerase mitochondrial-like central palm" evidence="2">
    <location>
        <begin position="194"/>
        <end position="359"/>
    </location>
</feature>
<dbReference type="OrthoDB" id="412781at2759"/>
<dbReference type="CDD" id="cd05402">
    <property type="entry name" value="NT_PAP_TUTase"/>
    <property type="match status" value="1"/>
</dbReference>